<dbReference type="SUPFAM" id="SSF55729">
    <property type="entry name" value="Acyl-CoA N-acyltransferases (Nat)"/>
    <property type="match status" value="1"/>
</dbReference>
<protein>
    <submittedName>
        <fullName evidence="2">GNAT family N-acetyltransferase</fullName>
    </submittedName>
</protein>
<feature type="domain" description="N-acetyltransferase" evidence="1">
    <location>
        <begin position="14"/>
        <end position="108"/>
    </location>
</feature>
<feature type="non-terminal residue" evidence="2">
    <location>
        <position position="110"/>
    </location>
</feature>
<proteinExistence type="predicted"/>
<organism evidence="2 3">
    <name type="scientific">Streptosporangium minutum</name>
    <dbReference type="NCBI Taxonomy" id="569862"/>
    <lineage>
        <taxon>Bacteria</taxon>
        <taxon>Bacillati</taxon>
        <taxon>Actinomycetota</taxon>
        <taxon>Actinomycetes</taxon>
        <taxon>Streptosporangiales</taxon>
        <taxon>Streptosporangiaceae</taxon>
        <taxon>Streptosporangium</taxon>
    </lineage>
</organism>
<evidence type="ECO:0000313" key="3">
    <source>
        <dbReference type="Proteomes" id="UP000194761"/>
    </source>
</evidence>
<dbReference type="EMBL" id="NGFP01000103">
    <property type="protein sequence ID" value="OUC94551.1"/>
    <property type="molecule type" value="Genomic_DNA"/>
</dbReference>
<dbReference type="InterPro" id="IPR000182">
    <property type="entry name" value="GNAT_dom"/>
</dbReference>
<dbReference type="Proteomes" id="UP000194761">
    <property type="component" value="Unassembled WGS sequence"/>
</dbReference>
<gene>
    <name evidence="2" type="ORF">CA984_22095</name>
</gene>
<reference evidence="2 3" key="1">
    <citation type="submission" date="2017-05" db="EMBL/GenBank/DDBJ databases">
        <title>Biotechnological potential of actinobacteria isolated from South African environments.</title>
        <authorList>
            <person name="Le Roes-Hill M."/>
            <person name="Prins A."/>
            <person name="Durrell K.A."/>
        </authorList>
    </citation>
    <scope>NUCLEOTIDE SEQUENCE [LARGE SCALE GENOMIC DNA]</scope>
    <source>
        <strain evidence="2">M26</strain>
    </source>
</reference>
<dbReference type="Gene3D" id="3.40.630.30">
    <property type="match status" value="1"/>
</dbReference>
<name>A0A2C9ZLY1_9ACTN</name>
<dbReference type="GO" id="GO:0016747">
    <property type="term" value="F:acyltransferase activity, transferring groups other than amino-acyl groups"/>
    <property type="evidence" value="ECO:0007669"/>
    <property type="project" value="InterPro"/>
</dbReference>
<evidence type="ECO:0000259" key="1">
    <source>
        <dbReference type="Pfam" id="PF13302"/>
    </source>
</evidence>
<dbReference type="AlphaFoldDB" id="A0A2C9ZLY1"/>
<comment type="caution">
    <text evidence="2">The sequence shown here is derived from an EMBL/GenBank/DDBJ whole genome shotgun (WGS) entry which is preliminary data.</text>
</comment>
<accession>A0A2C9ZLY1</accession>
<keyword evidence="3" id="KW-1185">Reference proteome</keyword>
<dbReference type="Pfam" id="PF13302">
    <property type="entry name" value="Acetyltransf_3"/>
    <property type="match status" value="1"/>
</dbReference>
<evidence type="ECO:0000313" key="2">
    <source>
        <dbReference type="EMBL" id="OUC94551.1"/>
    </source>
</evidence>
<sequence length="110" mass="11945">MSFPGGLRLSGHGLVLREWGDGDLPAMVELFDDPEVAYWTPLVSPFDLNAAQVYLKRARERRTAGQRVQLAITVDGRDPMGEVLLMLTGPGLDVAEIGYVVGAAHRGRPS</sequence>
<dbReference type="InterPro" id="IPR016181">
    <property type="entry name" value="Acyl_CoA_acyltransferase"/>
</dbReference>
<keyword evidence="2" id="KW-0808">Transferase</keyword>